<comment type="caution">
    <text evidence="3">The sequence shown here is derived from an EMBL/GenBank/DDBJ whole genome shotgun (WGS) entry which is preliminary data.</text>
</comment>
<dbReference type="Pfam" id="PF08402">
    <property type="entry name" value="TOBE_2"/>
    <property type="match status" value="1"/>
</dbReference>
<evidence type="ECO:0000313" key="3">
    <source>
        <dbReference type="EMBL" id="EGQ79509.1"/>
    </source>
</evidence>
<dbReference type="SUPFAM" id="SSF50331">
    <property type="entry name" value="MOP-like"/>
    <property type="match status" value="1"/>
</dbReference>
<dbReference type="InterPro" id="IPR050093">
    <property type="entry name" value="ABC_SmlMolc_Importer"/>
</dbReference>
<dbReference type="HOGENOM" id="CLU_000604_1_1_0"/>
<dbReference type="Proteomes" id="UP000005392">
    <property type="component" value="Unassembled WGS sequence"/>
</dbReference>
<dbReference type="PATRIC" id="fig|997347.4.peg.1367"/>
<dbReference type="GO" id="GO:0016887">
    <property type="term" value="F:ATP hydrolysis activity"/>
    <property type="evidence" value="ECO:0007669"/>
    <property type="project" value="InterPro"/>
</dbReference>
<keyword evidence="4" id="KW-1185">Reference proteome</keyword>
<dbReference type="PANTHER" id="PTHR42781">
    <property type="entry name" value="SPERMIDINE/PUTRESCINE IMPORT ATP-BINDING PROTEIN POTA"/>
    <property type="match status" value="1"/>
</dbReference>
<dbReference type="PANTHER" id="PTHR42781:SF4">
    <property type="entry name" value="SPERMIDINE_PUTRESCINE IMPORT ATP-BINDING PROTEIN POTA"/>
    <property type="match status" value="1"/>
</dbReference>
<dbReference type="Gene3D" id="2.40.50.100">
    <property type="match status" value="1"/>
</dbReference>
<dbReference type="InterPro" id="IPR008995">
    <property type="entry name" value="Mo/tungstate-bd_C_term_dom"/>
</dbReference>
<dbReference type="EMBL" id="AFQD01000240">
    <property type="protein sequence ID" value="EGQ79509.1"/>
    <property type="molecule type" value="Genomic_DNA"/>
</dbReference>
<dbReference type="Gene3D" id="3.40.50.300">
    <property type="entry name" value="P-loop containing nucleotide triphosphate hydrolases"/>
    <property type="match status" value="1"/>
</dbReference>
<dbReference type="GO" id="GO:0043190">
    <property type="term" value="C:ATP-binding cassette (ABC) transporter complex"/>
    <property type="evidence" value="ECO:0007669"/>
    <property type="project" value="InterPro"/>
</dbReference>
<dbReference type="Pfam" id="PF00005">
    <property type="entry name" value="ABC_tran"/>
    <property type="match status" value="1"/>
</dbReference>
<dbReference type="PROSITE" id="PS50893">
    <property type="entry name" value="ABC_TRANSPORTER_2"/>
    <property type="match status" value="1"/>
</dbReference>
<keyword evidence="3" id="KW-0378">Hydrolase</keyword>
<dbReference type="InterPro" id="IPR027417">
    <property type="entry name" value="P-loop_NTPase"/>
</dbReference>
<dbReference type="SUPFAM" id="SSF52540">
    <property type="entry name" value="P-loop containing nucleoside triphosphate hydrolases"/>
    <property type="match status" value="1"/>
</dbReference>
<keyword evidence="1" id="KW-0813">Transport</keyword>
<dbReference type="STRING" id="76859.RN98_01170"/>
<dbReference type="GO" id="GO:0005524">
    <property type="term" value="F:ATP binding"/>
    <property type="evidence" value="ECO:0007669"/>
    <property type="project" value="InterPro"/>
</dbReference>
<dbReference type="GO" id="GO:0022857">
    <property type="term" value="F:transmembrane transporter activity"/>
    <property type="evidence" value="ECO:0007669"/>
    <property type="project" value="InterPro"/>
</dbReference>
<reference evidence="3 4" key="1">
    <citation type="submission" date="2011-05" db="EMBL/GenBank/DDBJ databases">
        <authorList>
            <person name="Muzny D."/>
            <person name="Qin X."/>
            <person name="Deng J."/>
            <person name="Jiang H."/>
            <person name="Liu Y."/>
            <person name="Qu J."/>
            <person name="Song X.-Z."/>
            <person name="Zhang L."/>
            <person name="Thornton R."/>
            <person name="Coyle M."/>
            <person name="Francisco L."/>
            <person name="Jackson L."/>
            <person name="Javaid M."/>
            <person name="Korchina V."/>
            <person name="Kovar C."/>
            <person name="Mata R."/>
            <person name="Mathew T."/>
            <person name="Ngo R."/>
            <person name="Nguyen L."/>
            <person name="Nguyen N."/>
            <person name="Okwuonu G."/>
            <person name="Ongeri F."/>
            <person name="Pham C."/>
            <person name="Simmons D."/>
            <person name="Wilczek-Boney K."/>
            <person name="Hale W."/>
            <person name="Jakkamsetti A."/>
            <person name="Pham P."/>
            <person name="Ruth R."/>
            <person name="San Lucas F."/>
            <person name="Warren J."/>
            <person name="Zhang J."/>
            <person name="Zhao Z."/>
            <person name="Zhou C."/>
            <person name="Zhu D."/>
            <person name="Lee S."/>
            <person name="Bess C."/>
            <person name="Blankenburg K."/>
            <person name="Forbes L."/>
            <person name="Fu Q."/>
            <person name="Gubbala S."/>
            <person name="Hirani K."/>
            <person name="Jayaseelan J.C."/>
            <person name="Lara F."/>
            <person name="Munidasa M."/>
            <person name="Palculict T."/>
            <person name="Patil S."/>
            <person name="Pu L.-L."/>
            <person name="Saada N."/>
            <person name="Tang L."/>
            <person name="Weissenberger G."/>
            <person name="Zhu Y."/>
            <person name="Hemphill L."/>
            <person name="Shang Y."/>
            <person name="Youmans B."/>
            <person name="Ayvaz T."/>
            <person name="Ross M."/>
            <person name="Santibanez J."/>
            <person name="Aqrawi P."/>
            <person name="Gross S."/>
            <person name="Joshi V."/>
            <person name="Fowler G."/>
            <person name="Nazareth L."/>
            <person name="Reid J."/>
            <person name="Worley K."/>
            <person name="Petrosino J."/>
            <person name="Highlander S."/>
            <person name="Gibbs R."/>
        </authorList>
    </citation>
    <scope>NUCLEOTIDE SEQUENCE [LARGE SCALE GENOMIC DNA]</scope>
    <source>
        <strain evidence="3 4">ATCC 51191</strain>
    </source>
</reference>
<gene>
    <name evidence="3" type="primary">potA</name>
    <name evidence="3" type="ORF">HMPREF9094_1464</name>
</gene>
<evidence type="ECO:0000259" key="2">
    <source>
        <dbReference type="PROSITE" id="PS50893"/>
    </source>
</evidence>
<dbReference type="InterPro" id="IPR003439">
    <property type="entry name" value="ABC_transporter-like_ATP-bd"/>
</dbReference>
<dbReference type="EC" id="3.6.3.31" evidence="3"/>
<name>F9ENF9_9FUSO</name>
<dbReference type="PROSITE" id="PS00211">
    <property type="entry name" value="ABC_TRANSPORTER_1"/>
    <property type="match status" value="1"/>
</dbReference>
<accession>F9ENF9</accession>
<evidence type="ECO:0000313" key="4">
    <source>
        <dbReference type="Proteomes" id="UP000005392"/>
    </source>
</evidence>
<proteinExistence type="predicted"/>
<organism evidence="3 4">
    <name type="scientific">Fusobacterium animalis ATCC 51191</name>
    <dbReference type="NCBI Taxonomy" id="997347"/>
    <lineage>
        <taxon>Bacteria</taxon>
        <taxon>Fusobacteriati</taxon>
        <taxon>Fusobacteriota</taxon>
        <taxon>Fusobacteriia</taxon>
        <taxon>Fusobacteriales</taxon>
        <taxon>Fusobacteriaceae</taxon>
        <taxon>Fusobacterium</taxon>
    </lineage>
</organism>
<feature type="domain" description="ABC transporter" evidence="2">
    <location>
        <begin position="1"/>
        <end position="187"/>
    </location>
</feature>
<protein>
    <submittedName>
        <fullName evidence="3">Spermidine/putrescine ABC superfamily ATP binding cassette transporter, ABC protein</fullName>
        <ecNumber evidence="3">3.6.3.31</ecNumber>
    </submittedName>
</protein>
<dbReference type="InterPro" id="IPR013611">
    <property type="entry name" value="Transp-assoc_OB_typ2"/>
</dbReference>
<dbReference type="InterPro" id="IPR017871">
    <property type="entry name" value="ABC_transporter-like_CS"/>
</dbReference>
<dbReference type="AlphaFoldDB" id="F9ENF9"/>
<evidence type="ECO:0000256" key="1">
    <source>
        <dbReference type="ARBA" id="ARBA00022448"/>
    </source>
</evidence>
<sequence length="327" mass="37063">MIAGFISPDSGAIYLGDENIVDLPPNLRNVNTIFQKYALFPHLNVFENVAFPLRLKKIDEKTINEEVTKYLKLVGLEEHSTKKVSQLSGGQQQRVSIARALINKPGVLLLDEPLSALDAKLRQNLLIELDLIHDEVGITFIFITHDQQEALSISDRIAVMNAGKVLQVGTPAEVYEAPADTFVADFLGENNFFSGKVTEIINEELAKINLEGIGEIIIELDKKVNIGDKVTISLRPEKIRLSKKEIKSTKNFVNSAAVYVDEYIYSGFQSKYYVHLKNNKNLKFKIFMQHAAFFDDNDEKAIWWDEDAYITWDAYDGYLVEVESEKK</sequence>